<evidence type="ECO:0000256" key="3">
    <source>
        <dbReference type="ARBA" id="ARBA00023015"/>
    </source>
</evidence>
<dbReference type="GO" id="GO:0043565">
    <property type="term" value="F:sequence-specific DNA binding"/>
    <property type="evidence" value="ECO:0007669"/>
    <property type="project" value="InterPro"/>
</dbReference>
<dbReference type="InterPro" id="IPR025944">
    <property type="entry name" value="Sigma_54_int_dom_CS"/>
</dbReference>
<evidence type="ECO:0000256" key="2">
    <source>
        <dbReference type="ARBA" id="ARBA00022840"/>
    </source>
</evidence>
<dbReference type="PANTHER" id="PTHR32071:SF117">
    <property type="entry name" value="PTS-DEPENDENT DIHYDROXYACETONE KINASE OPERON REGULATORY PROTEIN-RELATED"/>
    <property type="match status" value="1"/>
</dbReference>
<dbReference type="RefSeq" id="WP_274290380.1">
    <property type="nucleotide sequence ID" value="NZ_CP117988.1"/>
</dbReference>
<evidence type="ECO:0000313" key="8">
    <source>
        <dbReference type="Proteomes" id="UP001219537"/>
    </source>
</evidence>
<dbReference type="Pfam" id="PF00158">
    <property type="entry name" value="Sigma54_activat"/>
    <property type="match status" value="1"/>
</dbReference>
<dbReference type="PRINTS" id="PR01590">
    <property type="entry name" value="HTHFIS"/>
</dbReference>
<dbReference type="EMBL" id="CP117988">
    <property type="protein sequence ID" value="WDG07268.1"/>
    <property type="molecule type" value="Genomic_DNA"/>
</dbReference>
<dbReference type="InterPro" id="IPR002197">
    <property type="entry name" value="HTH_Fis"/>
</dbReference>
<dbReference type="InterPro" id="IPR025943">
    <property type="entry name" value="Sigma_54_int_dom_ATP-bd_2"/>
</dbReference>
<dbReference type="SUPFAM" id="SSF52540">
    <property type="entry name" value="P-loop containing nucleoside triphosphate hydrolases"/>
    <property type="match status" value="1"/>
</dbReference>
<dbReference type="SUPFAM" id="SSF46689">
    <property type="entry name" value="Homeodomain-like"/>
    <property type="match status" value="1"/>
</dbReference>
<accession>A0AAQ2XWF4</accession>
<keyword evidence="4" id="KW-0238">DNA-binding</keyword>
<sequence length="318" mass="35761">MKVQKCKATLHRRSLDADPLLPLIGNSTCISELRNKLKKYAQCDAEVLIQGETGVGKGMCARIIHELSSRHIYPFVEVNCGAIPSGLIASELFGHEKGAFTGAISDRIGFIQKANKGTLFLDEIGDMPPDLQIHLLHFLESKQIHKVGADKIIDVDCRVIAASHVDLKSEVIQGGFREDLFYRLNILPLTIPPLRKRGEDTLMLSERFLEELSNGKVQSMSPEVKKKLLKHKWPGNVRELRNVIQRAIVMCEDNTLHIADLGLDNNERQLLPSVEQIDLDYLLKAIEDNKHNMSAASRNLGISRTTLYRLIKKYNLPI</sequence>
<dbReference type="Gene3D" id="3.40.50.300">
    <property type="entry name" value="P-loop containing nucleotide triphosphate hydrolases"/>
    <property type="match status" value="1"/>
</dbReference>
<organism evidence="7 8">
    <name type="scientific">Vibrio campbellii</name>
    <dbReference type="NCBI Taxonomy" id="680"/>
    <lineage>
        <taxon>Bacteria</taxon>
        <taxon>Pseudomonadati</taxon>
        <taxon>Pseudomonadota</taxon>
        <taxon>Gammaproteobacteria</taxon>
        <taxon>Vibrionales</taxon>
        <taxon>Vibrionaceae</taxon>
        <taxon>Vibrio</taxon>
    </lineage>
</organism>
<dbReference type="InterPro" id="IPR003593">
    <property type="entry name" value="AAA+_ATPase"/>
</dbReference>
<gene>
    <name evidence="7" type="primary">txr</name>
    <name evidence="7" type="ORF">PUN50_10955</name>
</gene>
<protein>
    <submittedName>
        <fullName evidence="7">Sigma-54-dependent transcription factor Txr</fullName>
    </submittedName>
</protein>
<dbReference type="Pfam" id="PF02954">
    <property type="entry name" value="HTH_8"/>
    <property type="match status" value="1"/>
</dbReference>
<dbReference type="InterPro" id="IPR027417">
    <property type="entry name" value="P-loop_NTPase"/>
</dbReference>
<dbReference type="PROSITE" id="PS00688">
    <property type="entry name" value="SIGMA54_INTERACT_3"/>
    <property type="match status" value="1"/>
</dbReference>
<name>A0AAQ2XWF4_9VIBR</name>
<keyword evidence="3" id="KW-0805">Transcription regulation</keyword>
<dbReference type="Proteomes" id="UP001219537">
    <property type="component" value="Chromosome 1"/>
</dbReference>
<evidence type="ECO:0000256" key="1">
    <source>
        <dbReference type="ARBA" id="ARBA00022741"/>
    </source>
</evidence>
<dbReference type="InterPro" id="IPR009057">
    <property type="entry name" value="Homeodomain-like_sf"/>
</dbReference>
<evidence type="ECO:0000256" key="4">
    <source>
        <dbReference type="ARBA" id="ARBA00023125"/>
    </source>
</evidence>
<dbReference type="CDD" id="cd00009">
    <property type="entry name" value="AAA"/>
    <property type="match status" value="1"/>
</dbReference>
<reference evidence="7" key="1">
    <citation type="submission" date="2023-02" db="EMBL/GenBank/DDBJ databases">
        <title>Isolation, identification, and genome analysis of Vibrio campbellii in the Penaeus vannamei larvae stage.</title>
        <authorList>
            <person name="Huang T."/>
            <person name="Zhang B."/>
        </authorList>
    </citation>
    <scope>NUCLEOTIDE SEQUENCE</scope>
    <source>
        <strain evidence="7">20220413_1</strain>
    </source>
</reference>
<proteinExistence type="predicted"/>
<dbReference type="GO" id="GO:0006355">
    <property type="term" value="P:regulation of DNA-templated transcription"/>
    <property type="evidence" value="ECO:0007669"/>
    <property type="project" value="InterPro"/>
</dbReference>
<keyword evidence="1" id="KW-0547">Nucleotide-binding</keyword>
<dbReference type="Gene3D" id="1.10.8.60">
    <property type="match status" value="1"/>
</dbReference>
<dbReference type="PANTHER" id="PTHR32071">
    <property type="entry name" value="TRANSCRIPTIONAL REGULATORY PROTEIN"/>
    <property type="match status" value="1"/>
</dbReference>
<dbReference type="FunFam" id="3.40.50.300:FF:000006">
    <property type="entry name" value="DNA-binding transcriptional regulator NtrC"/>
    <property type="match status" value="1"/>
</dbReference>
<evidence type="ECO:0000256" key="5">
    <source>
        <dbReference type="ARBA" id="ARBA00023163"/>
    </source>
</evidence>
<dbReference type="InterPro" id="IPR002078">
    <property type="entry name" value="Sigma_54_int"/>
</dbReference>
<dbReference type="PROSITE" id="PS00676">
    <property type="entry name" value="SIGMA54_INTERACT_2"/>
    <property type="match status" value="1"/>
</dbReference>
<dbReference type="Pfam" id="PF25601">
    <property type="entry name" value="AAA_lid_14"/>
    <property type="match status" value="1"/>
</dbReference>
<dbReference type="SMART" id="SM00382">
    <property type="entry name" value="AAA"/>
    <property type="match status" value="1"/>
</dbReference>
<dbReference type="AlphaFoldDB" id="A0AAQ2XWF4"/>
<keyword evidence="5" id="KW-0804">Transcription</keyword>
<evidence type="ECO:0000313" key="7">
    <source>
        <dbReference type="EMBL" id="WDG07268.1"/>
    </source>
</evidence>
<dbReference type="InterPro" id="IPR058031">
    <property type="entry name" value="AAA_lid_NorR"/>
</dbReference>
<dbReference type="GO" id="GO:0005524">
    <property type="term" value="F:ATP binding"/>
    <property type="evidence" value="ECO:0007669"/>
    <property type="project" value="UniProtKB-KW"/>
</dbReference>
<feature type="domain" description="Sigma-54 factor interaction" evidence="6">
    <location>
        <begin position="23"/>
        <end position="249"/>
    </location>
</feature>
<dbReference type="Gene3D" id="1.10.10.60">
    <property type="entry name" value="Homeodomain-like"/>
    <property type="match status" value="1"/>
</dbReference>
<dbReference type="PROSITE" id="PS50045">
    <property type="entry name" value="SIGMA54_INTERACT_4"/>
    <property type="match status" value="1"/>
</dbReference>
<evidence type="ECO:0000259" key="6">
    <source>
        <dbReference type="PROSITE" id="PS50045"/>
    </source>
</evidence>
<keyword evidence="2" id="KW-0067">ATP-binding</keyword>